<accession>A0A0C3C4S5</accession>
<feature type="compositionally biased region" description="Basic and acidic residues" evidence="1">
    <location>
        <begin position="29"/>
        <end position="39"/>
    </location>
</feature>
<feature type="compositionally biased region" description="Basic residues" evidence="1">
    <location>
        <begin position="40"/>
        <end position="55"/>
    </location>
</feature>
<feature type="region of interest" description="Disordered" evidence="1">
    <location>
        <begin position="1"/>
        <end position="55"/>
    </location>
</feature>
<evidence type="ECO:0000256" key="1">
    <source>
        <dbReference type="SAM" id="MobiDB-lite"/>
    </source>
</evidence>
<reference evidence="2 3" key="1">
    <citation type="submission" date="2014-04" db="EMBL/GenBank/DDBJ databases">
        <authorList>
            <consortium name="DOE Joint Genome Institute"/>
            <person name="Kuo A."/>
            <person name="Gay G."/>
            <person name="Dore J."/>
            <person name="Kohler A."/>
            <person name="Nagy L.G."/>
            <person name="Floudas D."/>
            <person name="Copeland A."/>
            <person name="Barry K.W."/>
            <person name="Cichocki N."/>
            <person name="Veneault-Fourrey C."/>
            <person name="LaButti K."/>
            <person name="Lindquist E.A."/>
            <person name="Lipzen A."/>
            <person name="Lundell T."/>
            <person name="Morin E."/>
            <person name="Murat C."/>
            <person name="Sun H."/>
            <person name="Tunlid A."/>
            <person name="Henrissat B."/>
            <person name="Grigoriev I.V."/>
            <person name="Hibbett D.S."/>
            <person name="Martin F."/>
            <person name="Nordberg H.P."/>
            <person name="Cantor M.N."/>
            <person name="Hua S.X."/>
        </authorList>
    </citation>
    <scope>NUCLEOTIDE SEQUENCE [LARGE SCALE GENOMIC DNA]</scope>
    <source>
        <strain evidence="3">h7</strain>
    </source>
</reference>
<protein>
    <submittedName>
        <fullName evidence="2">Uncharacterized protein</fullName>
    </submittedName>
</protein>
<feature type="non-terminal residue" evidence="2">
    <location>
        <position position="55"/>
    </location>
</feature>
<evidence type="ECO:0000313" key="3">
    <source>
        <dbReference type="Proteomes" id="UP000053424"/>
    </source>
</evidence>
<sequence length="55" mass="6159">MAAALGCRRNYVGPDISPAAMKGSNHGSDFTHEVSERRPKSMPKVRRTRRARPNH</sequence>
<evidence type="ECO:0000313" key="2">
    <source>
        <dbReference type="EMBL" id="KIM39259.1"/>
    </source>
</evidence>
<proteinExistence type="predicted"/>
<organism evidence="2 3">
    <name type="scientific">Hebeloma cylindrosporum</name>
    <dbReference type="NCBI Taxonomy" id="76867"/>
    <lineage>
        <taxon>Eukaryota</taxon>
        <taxon>Fungi</taxon>
        <taxon>Dikarya</taxon>
        <taxon>Basidiomycota</taxon>
        <taxon>Agaricomycotina</taxon>
        <taxon>Agaricomycetes</taxon>
        <taxon>Agaricomycetidae</taxon>
        <taxon>Agaricales</taxon>
        <taxon>Agaricineae</taxon>
        <taxon>Hymenogastraceae</taxon>
        <taxon>Hebeloma</taxon>
    </lineage>
</organism>
<dbReference type="EMBL" id="KN831786">
    <property type="protein sequence ID" value="KIM39259.1"/>
    <property type="molecule type" value="Genomic_DNA"/>
</dbReference>
<keyword evidence="3" id="KW-1185">Reference proteome</keyword>
<name>A0A0C3C4S5_HEBCY</name>
<reference evidence="3" key="2">
    <citation type="submission" date="2015-01" db="EMBL/GenBank/DDBJ databases">
        <title>Evolutionary Origins and Diversification of the Mycorrhizal Mutualists.</title>
        <authorList>
            <consortium name="DOE Joint Genome Institute"/>
            <consortium name="Mycorrhizal Genomics Consortium"/>
            <person name="Kohler A."/>
            <person name="Kuo A."/>
            <person name="Nagy L.G."/>
            <person name="Floudas D."/>
            <person name="Copeland A."/>
            <person name="Barry K.W."/>
            <person name="Cichocki N."/>
            <person name="Veneault-Fourrey C."/>
            <person name="LaButti K."/>
            <person name="Lindquist E.A."/>
            <person name="Lipzen A."/>
            <person name="Lundell T."/>
            <person name="Morin E."/>
            <person name="Murat C."/>
            <person name="Riley R."/>
            <person name="Ohm R."/>
            <person name="Sun H."/>
            <person name="Tunlid A."/>
            <person name="Henrissat B."/>
            <person name="Grigoriev I.V."/>
            <person name="Hibbett D.S."/>
            <person name="Martin F."/>
        </authorList>
    </citation>
    <scope>NUCLEOTIDE SEQUENCE [LARGE SCALE GENOMIC DNA]</scope>
    <source>
        <strain evidence="3">h7</strain>
    </source>
</reference>
<gene>
    <name evidence="2" type="ORF">M413DRAFT_447207</name>
</gene>
<dbReference type="HOGENOM" id="CLU_3037922_0_0_1"/>
<dbReference type="AlphaFoldDB" id="A0A0C3C4S5"/>
<dbReference type="Proteomes" id="UP000053424">
    <property type="component" value="Unassembled WGS sequence"/>
</dbReference>